<dbReference type="EMBL" id="JARBJD010000010">
    <property type="protein sequence ID" value="KAK2962567.1"/>
    <property type="molecule type" value="Genomic_DNA"/>
</dbReference>
<dbReference type="InterPro" id="IPR015943">
    <property type="entry name" value="WD40/YVTN_repeat-like_dom_sf"/>
</dbReference>
<sequence>MNDVLVVVGGSDKSIDHANCITFASDKQYFLVGAYKAFFIYRRDHREHLLKWPVHDGNVVSIISLPKDRIATGSEDKRIIVWTLKLHPLSKPERTAFRQFTNEITSLETHPLMDSLLFASFQNGEIIAWNFETDTVVQLRHEGSTIRSLSACRNNNFLFAATNDGSCEVYHLTTFQKATEWQAHVAAINKCLLSPDGTLLATCSSDHTARVWDVTPLNKIVEVAKAAETAEPPPTSPSSPPTKPSSNLPTVKWKHSLQHSRWVWDCAFSSDAKILITVSSDRLVQLWTEHSPNPVTLLERQKSAFCVALSEYK</sequence>
<evidence type="ECO:0000313" key="7">
    <source>
        <dbReference type="Proteomes" id="UP001281761"/>
    </source>
</evidence>
<dbReference type="Pfam" id="PF00400">
    <property type="entry name" value="WD40"/>
    <property type="match status" value="4"/>
</dbReference>
<evidence type="ECO:0008006" key="8">
    <source>
        <dbReference type="Google" id="ProtNLM"/>
    </source>
</evidence>
<dbReference type="SMART" id="SM00320">
    <property type="entry name" value="WD40"/>
    <property type="match status" value="5"/>
</dbReference>
<comment type="similarity">
    <text evidence="1">Belongs to the WD repeat LST8 family.</text>
</comment>
<proteinExistence type="inferred from homology"/>
<evidence type="ECO:0000256" key="2">
    <source>
        <dbReference type="ARBA" id="ARBA00022574"/>
    </source>
</evidence>
<feature type="repeat" description="WD" evidence="4">
    <location>
        <begin position="181"/>
        <end position="222"/>
    </location>
</feature>
<dbReference type="InterPro" id="IPR037588">
    <property type="entry name" value="MLST8"/>
</dbReference>
<evidence type="ECO:0000256" key="1">
    <source>
        <dbReference type="ARBA" id="ARBA00009890"/>
    </source>
</evidence>
<dbReference type="InterPro" id="IPR001680">
    <property type="entry name" value="WD40_rpt"/>
</dbReference>
<gene>
    <name evidence="6" type="ORF">BLNAU_2399</name>
</gene>
<protein>
    <recommendedName>
        <fullName evidence="8">WD_REPEATS_REGION domain-containing protein</fullName>
    </recommendedName>
</protein>
<dbReference type="InterPro" id="IPR019775">
    <property type="entry name" value="WD40_repeat_CS"/>
</dbReference>
<dbReference type="PANTHER" id="PTHR19842:SF0">
    <property type="entry name" value="TARGET OF RAPAMYCIN COMPLEX SUBUNIT LST8"/>
    <property type="match status" value="1"/>
</dbReference>
<evidence type="ECO:0000256" key="3">
    <source>
        <dbReference type="ARBA" id="ARBA00022737"/>
    </source>
</evidence>
<dbReference type="PRINTS" id="PR00320">
    <property type="entry name" value="GPROTEINBRPT"/>
</dbReference>
<dbReference type="PANTHER" id="PTHR19842">
    <property type="entry name" value="G BETA-LIKE PROTEIN GBL"/>
    <property type="match status" value="1"/>
</dbReference>
<name>A0ABQ9YFM0_9EUKA</name>
<dbReference type="PROSITE" id="PS50082">
    <property type="entry name" value="WD_REPEATS_2"/>
    <property type="match status" value="2"/>
</dbReference>
<feature type="compositionally biased region" description="Pro residues" evidence="5">
    <location>
        <begin position="231"/>
        <end position="243"/>
    </location>
</feature>
<evidence type="ECO:0000256" key="5">
    <source>
        <dbReference type="SAM" id="MobiDB-lite"/>
    </source>
</evidence>
<keyword evidence="7" id="KW-1185">Reference proteome</keyword>
<keyword evidence="2 4" id="KW-0853">WD repeat</keyword>
<dbReference type="Gene3D" id="2.130.10.10">
    <property type="entry name" value="YVTN repeat-like/Quinoprotein amine dehydrogenase"/>
    <property type="match status" value="1"/>
</dbReference>
<comment type="caution">
    <text evidence="6">The sequence shown here is derived from an EMBL/GenBank/DDBJ whole genome shotgun (WGS) entry which is preliminary data.</text>
</comment>
<reference evidence="6 7" key="1">
    <citation type="journal article" date="2022" name="bioRxiv">
        <title>Genomics of Preaxostyla Flagellates Illuminates Evolutionary Transitions and the Path Towards Mitochondrial Loss.</title>
        <authorList>
            <person name="Novak L.V.F."/>
            <person name="Treitli S.C."/>
            <person name="Pyrih J."/>
            <person name="Halakuc P."/>
            <person name="Pipaliya S.V."/>
            <person name="Vacek V."/>
            <person name="Brzon O."/>
            <person name="Soukal P."/>
            <person name="Eme L."/>
            <person name="Dacks J.B."/>
            <person name="Karnkowska A."/>
            <person name="Elias M."/>
            <person name="Hampl V."/>
        </authorList>
    </citation>
    <scope>NUCLEOTIDE SEQUENCE [LARGE SCALE GENOMIC DNA]</scope>
    <source>
        <strain evidence="6">NAU3</strain>
        <tissue evidence="6">Gut</tissue>
    </source>
</reference>
<dbReference type="PROSITE" id="PS50294">
    <property type="entry name" value="WD_REPEATS_REGION"/>
    <property type="match status" value="1"/>
</dbReference>
<evidence type="ECO:0000313" key="6">
    <source>
        <dbReference type="EMBL" id="KAK2962567.1"/>
    </source>
</evidence>
<feature type="repeat" description="WD" evidence="4">
    <location>
        <begin position="256"/>
        <end position="287"/>
    </location>
</feature>
<organism evidence="6 7">
    <name type="scientific">Blattamonas nauphoetae</name>
    <dbReference type="NCBI Taxonomy" id="2049346"/>
    <lineage>
        <taxon>Eukaryota</taxon>
        <taxon>Metamonada</taxon>
        <taxon>Preaxostyla</taxon>
        <taxon>Oxymonadida</taxon>
        <taxon>Blattamonas</taxon>
    </lineage>
</organism>
<feature type="region of interest" description="Disordered" evidence="5">
    <location>
        <begin position="227"/>
        <end position="250"/>
    </location>
</feature>
<dbReference type="InterPro" id="IPR020472">
    <property type="entry name" value="WD40_PAC1"/>
</dbReference>
<dbReference type="PROSITE" id="PS00678">
    <property type="entry name" value="WD_REPEATS_1"/>
    <property type="match status" value="1"/>
</dbReference>
<dbReference type="SUPFAM" id="SSF50978">
    <property type="entry name" value="WD40 repeat-like"/>
    <property type="match status" value="1"/>
</dbReference>
<evidence type="ECO:0000256" key="4">
    <source>
        <dbReference type="PROSITE-ProRule" id="PRU00221"/>
    </source>
</evidence>
<dbReference type="Proteomes" id="UP001281761">
    <property type="component" value="Unassembled WGS sequence"/>
</dbReference>
<dbReference type="InterPro" id="IPR036322">
    <property type="entry name" value="WD40_repeat_dom_sf"/>
</dbReference>
<accession>A0ABQ9YFM0</accession>
<keyword evidence="3" id="KW-0677">Repeat</keyword>